<name>A0A1S1YXX7_FLAPC</name>
<dbReference type="STRING" id="915059.NH26_05600"/>
<dbReference type="Pfam" id="PF17863">
    <property type="entry name" value="AAA_lid_2"/>
    <property type="match status" value="1"/>
</dbReference>
<dbReference type="Pfam" id="PF07728">
    <property type="entry name" value="AAA_5"/>
    <property type="match status" value="1"/>
</dbReference>
<protein>
    <recommendedName>
        <fullName evidence="2">VWFA domain-containing protein</fullName>
    </recommendedName>
</protein>
<dbReference type="GO" id="GO:0005524">
    <property type="term" value="F:ATP binding"/>
    <property type="evidence" value="ECO:0007669"/>
    <property type="project" value="InterPro"/>
</dbReference>
<dbReference type="InterPro" id="IPR027417">
    <property type="entry name" value="P-loop_NTPase"/>
</dbReference>
<evidence type="ECO:0000256" key="1">
    <source>
        <dbReference type="SAM" id="MobiDB-lite"/>
    </source>
</evidence>
<dbReference type="InterPro" id="IPR036465">
    <property type="entry name" value="vWFA_dom_sf"/>
</dbReference>
<dbReference type="RefSeq" id="WP_052431818.1">
    <property type="nucleotide sequence ID" value="NZ_JRYR02000001.1"/>
</dbReference>
<dbReference type="PANTHER" id="PTHR35023">
    <property type="entry name" value="CHELATASE-RELATED"/>
    <property type="match status" value="1"/>
</dbReference>
<dbReference type="Gene3D" id="3.40.50.410">
    <property type="entry name" value="von Willebrand factor, type A domain"/>
    <property type="match status" value="1"/>
</dbReference>
<organism evidence="3 4">
    <name type="scientific">Flammeovirga pacifica</name>
    <dbReference type="NCBI Taxonomy" id="915059"/>
    <lineage>
        <taxon>Bacteria</taxon>
        <taxon>Pseudomonadati</taxon>
        <taxon>Bacteroidota</taxon>
        <taxon>Cytophagia</taxon>
        <taxon>Cytophagales</taxon>
        <taxon>Flammeovirgaceae</taxon>
        <taxon>Flammeovirga</taxon>
    </lineage>
</organism>
<dbReference type="EMBL" id="JRYR02000001">
    <property type="protein sequence ID" value="OHX65862.1"/>
    <property type="molecule type" value="Genomic_DNA"/>
</dbReference>
<dbReference type="InterPro" id="IPR011704">
    <property type="entry name" value="ATPase_dyneun-rel_AAA"/>
</dbReference>
<dbReference type="SUPFAM" id="SSF53300">
    <property type="entry name" value="vWA-like"/>
    <property type="match status" value="1"/>
</dbReference>
<proteinExistence type="predicted"/>
<accession>A0A1S1YXX7</accession>
<dbReference type="InterPro" id="IPR052989">
    <property type="entry name" value="Mg-chelatase_DI-like"/>
</dbReference>
<gene>
    <name evidence="3" type="ORF">NH26_05600</name>
</gene>
<dbReference type="SUPFAM" id="SSF52540">
    <property type="entry name" value="P-loop containing nucleoside triphosphate hydrolases"/>
    <property type="match status" value="1"/>
</dbReference>
<evidence type="ECO:0000313" key="3">
    <source>
        <dbReference type="EMBL" id="OHX65862.1"/>
    </source>
</evidence>
<dbReference type="SMART" id="SM00382">
    <property type="entry name" value="AAA"/>
    <property type="match status" value="1"/>
</dbReference>
<dbReference type="InterPro" id="IPR041628">
    <property type="entry name" value="ChlI/MoxR_AAA_lid"/>
</dbReference>
<dbReference type="Gene3D" id="1.10.8.80">
    <property type="entry name" value="Magnesium chelatase subunit I, C-Terminal domain"/>
    <property type="match status" value="1"/>
</dbReference>
<comment type="caution">
    <text evidence="3">The sequence shown here is derived from an EMBL/GenBank/DDBJ whole genome shotgun (WGS) entry which is preliminary data.</text>
</comment>
<dbReference type="CDD" id="cd00009">
    <property type="entry name" value="AAA"/>
    <property type="match status" value="1"/>
</dbReference>
<feature type="domain" description="VWFA" evidence="2">
    <location>
        <begin position="368"/>
        <end position="527"/>
    </location>
</feature>
<dbReference type="Proteomes" id="UP000179797">
    <property type="component" value="Unassembled WGS sequence"/>
</dbReference>
<feature type="compositionally biased region" description="Basic and acidic residues" evidence="1">
    <location>
        <begin position="289"/>
        <end position="303"/>
    </location>
</feature>
<dbReference type="PROSITE" id="PS50234">
    <property type="entry name" value="VWFA"/>
    <property type="match status" value="1"/>
</dbReference>
<evidence type="ECO:0000313" key="4">
    <source>
        <dbReference type="Proteomes" id="UP000179797"/>
    </source>
</evidence>
<keyword evidence="4" id="KW-1185">Reference proteome</keyword>
<dbReference type="InterPro" id="IPR003593">
    <property type="entry name" value="AAA+_ATPase"/>
</dbReference>
<dbReference type="Gene3D" id="3.40.50.300">
    <property type="entry name" value="P-loop containing nucleotide triphosphate hydrolases"/>
    <property type="match status" value="1"/>
</dbReference>
<dbReference type="Pfam" id="PF13519">
    <property type="entry name" value="VWA_2"/>
    <property type="match status" value="1"/>
</dbReference>
<dbReference type="AlphaFoldDB" id="A0A1S1YXX7"/>
<dbReference type="GO" id="GO:0016887">
    <property type="term" value="F:ATP hydrolysis activity"/>
    <property type="evidence" value="ECO:0007669"/>
    <property type="project" value="InterPro"/>
</dbReference>
<sequence length="527" mass="59805">MLFPFTAIVGQEEFKLALLLNCIDPSLGGVLAIGDKGTGKTTLIRSLSQLLERPFVNLPIGASEDRVMGHLNLEKLINDKQEHLKEGLLGKANQGFLYVDEINLLNDYLMDILLDASASGFYFLEREGLSQKVTSQFSFIGSMNPEEGELRPQLKDRFGLSVHIKTINDVEDRVQVIKRRLRFDESPKEFYAQYQEEEIQLYNKVQYAIGELNQIQLSDEVFTYCSQLAIDEGVEGLRADILLFKTARAYAAYHDLKIVTVKEVKAIQHLVLSHRSNKSNQTPPPPDQQQKEKEKKQQEKSEEQPFFQPIIPQNEVKFNSIFSSGSQQNVVVGKEKNTIDQRKTVGQYIAKDQFELHYKNQVESSKKHIIFIIDASGSMYKEKMVAYAKGVVQKMGEKESNIHTSYSLISLVNNEAKVILTSNDNFSLVVNHLQELESGGKTNVIESFKKVNNILLSNHSDEANLVLISDGHFCAEHTFSDIVSTYQYYCKKVNQLILFDTEFGVVQLGIMQQLSKTLNAKYEKLIP</sequence>
<dbReference type="OrthoDB" id="9775079at2"/>
<reference evidence="3 4" key="1">
    <citation type="journal article" date="2012" name="Int. J. Syst. Evol. Microbiol.">
        <title>Flammeovirga pacifica sp. nov., isolated from deep-sea sediment.</title>
        <authorList>
            <person name="Xu H."/>
            <person name="Fu Y."/>
            <person name="Yang N."/>
            <person name="Ding Z."/>
            <person name="Lai Q."/>
            <person name="Zeng R."/>
        </authorList>
    </citation>
    <scope>NUCLEOTIDE SEQUENCE [LARGE SCALE GENOMIC DNA]</scope>
    <source>
        <strain evidence="4">DSM 24597 / LMG 26175 / WPAGA1</strain>
    </source>
</reference>
<dbReference type="PANTHER" id="PTHR35023:SF1">
    <property type="entry name" value="MG-PROTOPORPHYRIN IX CHELATASE"/>
    <property type="match status" value="1"/>
</dbReference>
<evidence type="ECO:0000259" key="2">
    <source>
        <dbReference type="PROSITE" id="PS50234"/>
    </source>
</evidence>
<dbReference type="InterPro" id="IPR002035">
    <property type="entry name" value="VWF_A"/>
</dbReference>
<feature type="region of interest" description="Disordered" evidence="1">
    <location>
        <begin position="273"/>
        <end position="306"/>
    </location>
</feature>